<sequence>MATVETCLDDIPLQLKFADALVTALEGHRSYKSRDPWREASRRRDGKAQVMNGDLEKVFDALLRNEEYQESASIYFLVLMEAYRYHPYVQKQFNVLKTFITKTVRTMEESGVLGEIGEEDKLRVMQCLVRLK</sequence>
<organism evidence="1 2">
    <name type="scientific">Stichopus japonicus</name>
    <name type="common">Sea cucumber</name>
    <dbReference type="NCBI Taxonomy" id="307972"/>
    <lineage>
        <taxon>Eukaryota</taxon>
        <taxon>Metazoa</taxon>
        <taxon>Echinodermata</taxon>
        <taxon>Eleutherozoa</taxon>
        <taxon>Echinozoa</taxon>
        <taxon>Holothuroidea</taxon>
        <taxon>Aspidochirotacea</taxon>
        <taxon>Aspidochirotida</taxon>
        <taxon>Stichopodidae</taxon>
        <taxon>Apostichopus</taxon>
    </lineage>
</organism>
<dbReference type="GO" id="GO:0000502">
    <property type="term" value="C:proteasome complex"/>
    <property type="evidence" value="ECO:0007669"/>
    <property type="project" value="UniProtKB-KW"/>
</dbReference>
<proteinExistence type="predicted"/>
<dbReference type="Proteomes" id="UP000230750">
    <property type="component" value="Unassembled WGS sequence"/>
</dbReference>
<gene>
    <name evidence="1" type="ORF">BSL78_30323</name>
</gene>
<name>A0A2G8JAU6_STIJA</name>
<dbReference type="AlphaFoldDB" id="A0A2G8JAU6"/>
<reference evidence="1 2" key="1">
    <citation type="journal article" date="2017" name="PLoS Biol.">
        <title>The sea cucumber genome provides insights into morphological evolution and visceral regeneration.</title>
        <authorList>
            <person name="Zhang X."/>
            <person name="Sun L."/>
            <person name="Yuan J."/>
            <person name="Sun Y."/>
            <person name="Gao Y."/>
            <person name="Zhang L."/>
            <person name="Li S."/>
            <person name="Dai H."/>
            <person name="Hamel J.F."/>
            <person name="Liu C."/>
            <person name="Yu Y."/>
            <person name="Liu S."/>
            <person name="Lin W."/>
            <person name="Guo K."/>
            <person name="Jin S."/>
            <person name="Xu P."/>
            <person name="Storey K.B."/>
            <person name="Huan P."/>
            <person name="Zhang T."/>
            <person name="Zhou Y."/>
            <person name="Zhang J."/>
            <person name="Lin C."/>
            <person name="Li X."/>
            <person name="Xing L."/>
            <person name="Huo D."/>
            <person name="Sun M."/>
            <person name="Wang L."/>
            <person name="Mercier A."/>
            <person name="Li F."/>
            <person name="Yang H."/>
            <person name="Xiang J."/>
        </authorList>
    </citation>
    <scope>NUCLEOTIDE SEQUENCE [LARGE SCALE GENOMIC DNA]</scope>
    <source>
        <strain evidence="1">Shaxun</strain>
        <tissue evidence="1">Muscle</tissue>
    </source>
</reference>
<comment type="caution">
    <text evidence="1">The sequence shown here is derived from an EMBL/GenBank/DDBJ whole genome shotgun (WGS) entry which is preliminary data.</text>
</comment>
<protein>
    <submittedName>
        <fullName evidence="1">Putative proteasome-associated protein ECM29-like</fullName>
    </submittedName>
</protein>
<dbReference type="EMBL" id="MRZV01003109">
    <property type="protein sequence ID" value="PIK32865.1"/>
    <property type="molecule type" value="Genomic_DNA"/>
</dbReference>
<accession>A0A2G8JAU6</accession>
<evidence type="ECO:0000313" key="2">
    <source>
        <dbReference type="Proteomes" id="UP000230750"/>
    </source>
</evidence>
<keyword evidence="1" id="KW-0647">Proteasome</keyword>
<evidence type="ECO:0000313" key="1">
    <source>
        <dbReference type="EMBL" id="PIK32865.1"/>
    </source>
</evidence>
<keyword evidence="2" id="KW-1185">Reference proteome</keyword>
<dbReference type="OrthoDB" id="16066at2759"/>